<dbReference type="PANTHER" id="PTHR48125:SF10">
    <property type="entry name" value="OS12G0136300 PROTEIN"/>
    <property type="match status" value="1"/>
</dbReference>
<feature type="compositionally biased region" description="Acidic residues" evidence="1">
    <location>
        <begin position="528"/>
        <end position="539"/>
    </location>
</feature>
<feature type="compositionally biased region" description="Basic residues" evidence="1">
    <location>
        <begin position="559"/>
        <end position="571"/>
    </location>
</feature>
<feature type="region of interest" description="Disordered" evidence="1">
    <location>
        <begin position="616"/>
        <end position="683"/>
    </location>
</feature>
<evidence type="ECO:0000256" key="1">
    <source>
        <dbReference type="SAM" id="MobiDB-lite"/>
    </source>
</evidence>
<evidence type="ECO:0000313" key="2">
    <source>
        <dbReference type="EMBL" id="GJN87633.1"/>
    </source>
</evidence>
<reference evidence="2 3" key="1">
    <citation type="submission" date="2021-12" db="EMBL/GenBank/DDBJ databases">
        <title>High titer production of polyol ester of fatty acids by Rhodotorula paludigena BS15 towards product separation-free biomass refinery.</title>
        <authorList>
            <person name="Mano J."/>
            <person name="Ono H."/>
            <person name="Tanaka T."/>
            <person name="Naito K."/>
            <person name="Sushida H."/>
            <person name="Ike M."/>
            <person name="Tokuyasu K."/>
            <person name="Kitaoka M."/>
        </authorList>
    </citation>
    <scope>NUCLEOTIDE SEQUENCE [LARGE SCALE GENOMIC DNA]</scope>
    <source>
        <strain evidence="2 3">BS15</strain>
    </source>
</reference>
<feature type="compositionally biased region" description="Gly residues" evidence="1">
    <location>
        <begin position="545"/>
        <end position="558"/>
    </location>
</feature>
<feature type="compositionally biased region" description="Basic and acidic residues" evidence="1">
    <location>
        <begin position="117"/>
        <end position="126"/>
    </location>
</feature>
<sequence length="817" mass="88037">MHDDDDSDTNNAPATIDPRMLRRAPPPDAPLPRRRTPSPSVSLHGDDSSPAAPRPLADMKDDDDDDDEYVGNDDDDVDTDMAGDSEEDGLASDDLPAPSSLATRSRRRRASASTSEPSRRRSERRASASASTPRPAQAGPASRTRTSALRRAAARSRTPEASPSAGTRAGKRARAGEEAAEGKSKEKEKRKGKGKGKAREVSPERVAQDESEDELASEPEPAAPPKKKQRRRESTAGSDGLPQPPSKPKKKGKERQHESAGTLVRGKIGKENLSPMWRKIVDDDELSQSFKRFRLAPAPEDEEEAPVADEPIYQGDVLEIQGDEGGRGWYACVEDIRAPRAQISEDFTVTSVALLVSWFYSASDLRERKGDNDHAWMSQSENLGPNERVKTDERQWIMQDMVISRRREIMYVFDDAYPAPSPRPSRDLPHSPRHPLSLFRPAALVPLAPTSYALPALQSPSKRSARKAAAAAGGSTEVPPYLFGVTALPDSRLLAGGAPPDEPVPKKKRGVDGVRGVPYVRVAFTFNEQEDREEEEELERDGYGTPRGSGSAGSGGVKGKGKGKKKGKKIRPLTFTPHSTHGTPYDPRVVQHYSRDTQTWHNVTDLLAGKHYRTEPAVGAPKPVSALKHGADGSDADKRRKSVNFELDLPTSRTPSRSNASPNSTATPRANGSTASVRSAASTSQTTLASGSIAGGSSPSLSQELSTLANSHIVRGGAYGLTGNAYLVTRAAALVPLLASPASGPEAADEARALLKSASAWSAEVERRARNHAEGNRLANCWRSKGTEGLRQVEEELKGVIFSVKAAWVCPVSGKDI</sequence>
<feature type="compositionally biased region" description="Basic and acidic residues" evidence="1">
    <location>
        <begin position="629"/>
        <end position="638"/>
    </location>
</feature>
<feature type="compositionally biased region" description="Low complexity" evidence="1">
    <location>
        <begin position="127"/>
        <end position="151"/>
    </location>
</feature>
<protein>
    <recommendedName>
        <fullName evidence="4">BAH domain-containing protein</fullName>
    </recommendedName>
</protein>
<dbReference type="PANTHER" id="PTHR48125">
    <property type="entry name" value="LP07818P1"/>
    <property type="match status" value="1"/>
</dbReference>
<dbReference type="AlphaFoldDB" id="A0AAV5GBF8"/>
<organism evidence="2 3">
    <name type="scientific">Rhodotorula paludigena</name>
    <dbReference type="NCBI Taxonomy" id="86838"/>
    <lineage>
        <taxon>Eukaryota</taxon>
        <taxon>Fungi</taxon>
        <taxon>Dikarya</taxon>
        <taxon>Basidiomycota</taxon>
        <taxon>Pucciniomycotina</taxon>
        <taxon>Microbotryomycetes</taxon>
        <taxon>Sporidiobolales</taxon>
        <taxon>Sporidiobolaceae</taxon>
        <taxon>Rhodotorula</taxon>
    </lineage>
</organism>
<proteinExistence type="predicted"/>
<feature type="region of interest" description="Disordered" evidence="1">
    <location>
        <begin position="1"/>
        <end position="269"/>
    </location>
</feature>
<comment type="caution">
    <text evidence="2">The sequence shown here is derived from an EMBL/GenBank/DDBJ whole genome shotgun (WGS) entry which is preliminary data.</text>
</comment>
<feature type="compositionally biased region" description="Polar residues" evidence="1">
    <location>
        <begin position="651"/>
        <end position="672"/>
    </location>
</feature>
<evidence type="ECO:0008006" key="4">
    <source>
        <dbReference type="Google" id="ProtNLM"/>
    </source>
</evidence>
<feature type="region of interest" description="Disordered" evidence="1">
    <location>
        <begin position="526"/>
        <end position="587"/>
    </location>
</feature>
<feature type="compositionally biased region" description="Low complexity" evidence="1">
    <location>
        <begin position="673"/>
        <end position="683"/>
    </location>
</feature>
<keyword evidence="3" id="KW-1185">Reference proteome</keyword>
<feature type="compositionally biased region" description="Acidic residues" evidence="1">
    <location>
        <begin position="60"/>
        <end position="91"/>
    </location>
</feature>
<feature type="compositionally biased region" description="Basic and acidic residues" evidence="1">
    <location>
        <begin position="174"/>
        <end position="189"/>
    </location>
</feature>
<gene>
    <name evidence="2" type="ORF">Rhopal_000588-T1</name>
</gene>
<name>A0AAV5GBF8_9BASI</name>
<dbReference type="Proteomes" id="UP001342314">
    <property type="component" value="Unassembled WGS sequence"/>
</dbReference>
<accession>A0AAV5GBF8</accession>
<dbReference type="EMBL" id="BQKY01000001">
    <property type="protein sequence ID" value="GJN87633.1"/>
    <property type="molecule type" value="Genomic_DNA"/>
</dbReference>
<evidence type="ECO:0000313" key="3">
    <source>
        <dbReference type="Proteomes" id="UP001342314"/>
    </source>
</evidence>
<feature type="compositionally biased region" description="Basic and acidic residues" evidence="1">
    <location>
        <begin position="197"/>
        <end position="208"/>
    </location>
</feature>